<reference evidence="1" key="1">
    <citation type="submission" date="2022-07" db="EMBL/GenBank/DDBJ databases">
        <title>Phylogenomic reconstructions and comparative analyses of Kickxellomycotina fungi.</title>
        <authorList>
            <person name="Reynolds N.K."/>
            <person name="Stajich J.E."/>
            <person name="Barry K."/>
            <person name="Grigoriev I.V."/>
            <person name="Crous P."/>
            <person name="Smith M.E."/>
        </authorList>
    </citation>
    <scope>NUCLEOTIDE SEQUENCE</scope>
    <source>
        <strain evidence="1">CBS 109366</strain>
    </source>
</reference>
<evidence type="ECO:0000313" key="2">
    <source>
        <dbReference type="Proteomes" id="UP001140234"/>
    </source>
</evidence>
<keyword evidence="2" id="KW-1185">Reference proteome</keyword>
<proteinExistence type="predicted"/>
<sequence>MATLNVLVYNGPRAGPNAHVFLLRTLRQFLGHRYEVMPVGPEALGGEPWEPKTAVLVMPGGRDTPYAEAMNGRINARIRAWVFNGGRYLGFCAGGYYGSARCEFEPGTPMEVVGSRELGLFPGTCVGGAYPGYSYRSMDGARAVEAIVERAAFSVPDTLWKSDPARVCVYYNGGGYFLTDDLVGCEHADDTVSVLVRYPSGVTDPHDRATRVTGAPAVISCKVGAGMAILSGLHPEYAWDDLAPSDYTQPHNETLVVQLRSHDAYRRRLLGAMLGHMGLDIDPEALVDSPGKLVLILLEVPTQRHPSSAHFSDIFHSIRGQWPTPCR</sequence>
<dbReference type="EMBL" id="JANBUJ010000068">
    <property type="protein sequence ID" value="KAJ2774763.1"/>
    <property type="molecule type" value="Genomic_DNA"/>
</dbReference>
<evidence type="ECO:0000313" key="1">
    <source>
        <dbReference type="EMBL" id="KAJ2774763.1"/>
    </source>
</evidence>
<dbReference type="Proteomes" id="UP001140234">
    <property type="component" value="Unassembled WGS sequence"/>
</dbReference>
<comment type="caution">
    <text evidence="1">The sequence shown here is derived from an EMBL/GenBank/DDBJ whole genome shotgun (WGS) entry which is preliminary data.</text>
</comment>
<gene>
    <name evidence="1" type="primary">BPL1_1</name>
    <name evidence="1" type="ORF">IWQ57_000681</name>
</gene>
<protein>
    <submittedName>
        <fullName evidence="1">Biotin holocarboxylase synthetase</fullName>
    </submittedName>
</protein>
<organism evidence="1 2">
    <name type="scientific">Coemansia nantahalensis</name>
    <dbReference type="NCBI Taxonomy" id="2789366"/>
    <lineage>
        <taxon>Eukaryota</taxon>
        <taxon>Fungi</taxon>
        <taxon>Fungi incertae sedis</taxon>
        <taxon>Zoopagomycota</taxon>
        <taxon>Kickxellomycotina</taxon>
        <taxon>Kickxellomycetes</taxon>
        <taxon>Kickxellales</taxon>
        <taxon>Kickxellaceae</taxon>
        <taxon>Coemansia</taxon>
    </lineage>
</organism>
<name>A0ACC1K723_9FUNG</name>
<accession>A0ACC1K723</accession>